<organism evidence="1 2">
    <name type="scientific">Paraconexibacter antarcticus</name>
    <dbReference type="NCBI Taxonomy" id="2949664"/>
    <lineage>
        <taxon>Bacteria</taxon>
        <taxon>Bacillati</taxon>
        <taxon>Actinomycetota</taxon>
        <taxon>Thermoleophilia</taxon>
        <taxon>Solirubrobacterales</taxon>
        <taxon>Paraconexibacteraceae</taxon>
        <taxon>Paraconexibacter</taxon>
    </lineage>
</organism>
<sequence>MSTPDPSVVPASGALLRLAERAGTDLPALLGARALTAERLARRRAALAGLAHDRDTAVVLCGSWGRGEVTRSSDDDWWILVDGAARPGVRPLPAAVAAALDEVPPGGEGLFGSVAFRDDLRDQIGLAADTNANFSRRMLLVLESVAVTGQPAWSAARRAVLRGYLDERSRDYRPPRFFLNDVVRYWRTITVDFEGKDRSRGPEGWGLRSAKLRTSRKLLFASGLLPILECHRLQAGEMLDALAAEFAAPATDRIAAAFLRYEAIDLGVRVLAAYDRVLALLDDPEVRAHLAALTEGDAPRSPAFAELRRLADQIQAGLLSLLFDDRRLAPVVREYAVF</sequence>
<dbReference type="Proteomes" id="UP001056035">
    <property type="component" value="Chromosome"/>
</dbReference>
<evidence type="ECO:0000313" key="1">
    <source>
        <dbReference type="EMBL" id="UTI64144.1"/>
    </source>
</evidence>
<gene>
    <name evidence="1" type="ORF">NBH00_22745</name>
</gene>
<accession>A0ABY5DRD3</accession>
<name>A0ABY5DRD3_9ACTN</name>
<dbReference type="EMBL" id="CP098502">
    <property type="protein sequence ID" value="UTI64144.1"/>
    <property type="molecule type" value="Genomic_DNA"/>
</dbReference>
<dbReference type="RefSeq" id="WP_254570857.1">
    <property type="nucleotide sequence ID" value="NZ_CP098502.1"/>
</dbReference>
<evidence type="ECO:0000313" key="2">
    <source>
        <dbReference type="Proteomes" id="UP001056035"/>
    </source>
</evidence>
<reference evidence="1 2" key="1">
    <citation type="submission" date="2022-06" db="EMBL/GenBank/DDBJ databases">
        <title>Paraconexibacter antarcticus.</title>
        <authorList>
            <person name="Kim C.S."/>
        </authorList>
    </citation>
    <scope>NUCLEOTIDE SEQUENCE [LARGE SCALE GENOMIC DNA]</scope>
    <source>
        <strain evidence="1 2">02-257</strain>
    </source>
</reference>
<protein>
    <recommendedName>
        <fullName evidence="3">Protein-PII uridylyltransferase N-terminal domain-containing protein</fullName>
    </recommendedName>
</protein>
<evidence type="ECO:0008006" key="3">
    <source>
        <dbReference type="Google" id="ProtNLM"/>
    </source>
</evidence>
<keyword evidence="2" id="KW-1185">Reference proteome</keyword>
<proteinExistence type="predicted"/>